<dbReference type="GO" id="GO:0003677">
    <property type="term" value="F:DNA binding"/>
    <property type="evidence" value="ECO:0007669"/>
    <property type="project" value="InterPro"/>
</dbReference>
<feature type="compositionally biased region" description="Pro residues" evidence="12">
    <location>
        <begin position="732"/>
        <end position="752"/>
    </location>
</feature>
<evidence type="ECO:0000256" key="12">
    <source>
        <dbReference type="SAM" id="MobiDB-lite"/>
    </source>
</evidence>
<dbReference type="GO" id="GO:0005524">
    <property type="term" value="F:ATP binding"/>
    <property type="evidence" value="ECO:0007669"/>
    <property type="project" value="UniProtKB-KW"/>
</dbReference>
<feature type="region of interest" description="Disordered" evidence="12">
    <location>
        <begin position="697"/>
        <end position="1043"/>
    </location>
</feature>
<feature type="compositionally biased region" description="Low complexity" evidence="12">
    <location>
        <begin position="887"/>
        <end position="903"/>
    </location>
</feature>
<dbReference type="SUPFAM" id="SSF52540">
    <property type="entry name" value="P-loop containing nucleoside triphosphate hydrolases"/>
    <property type="match status" value="1"/>
</dbReference>
<dbReference type="Pfam" id="PF13177">
    <property type="entry name" value="DNA_pol3_delta2"/>
    <property type="match status" value="1"/>
</dbReference>
<feature type="domain" description="AAA+ ATPase" evidence="13">
    <location>
        <begin position="9"/>
        <end position="157"/>
    </location>
</feature>
<keyword evidence="8" id="KW-0862">Zinc</keyword>
<dbReference type="Pfam" id="PF12169">
    <property type="entry name" value="DNA_pol3_gamma3"/>
    <property type="match status" value="1"/>
</dbReference>
<evidence type="ECO:0000256" key="9">
    <source>
        <dbReference type="ARBA" id="ARBA00022840"/>
    </source>
</evidence>
<dbReference type="InterPro" id="IPR050238">
    <property type="entry name" value="DNA_Rep/Repair_Clamp_Loader"/>
</dbReference>
<gene>
    <name evidence="14" type="ORF">BHE16_06660</name>
</gene>
<feature type="region of interest" description="Disordered" evidence="12">
    <location>
        <begin position="360"/>
        <end position="616"/>
    </location>
</feature>
<dbReference type="GO" id="GO:0006261">
    <property type="term" value="P:DNA-templated DNA replication"/>
    <property type="evidence" value="ECO:0007669"/>
    <property type="project" value="TreeGrafter"/>
</dbReference>
<dbReference type="SMART" id="SM00382">
    <property type="entry name" value="AAA"/>
    <property type="match status" value="1"/>
</dbReference>
<evidence type="ECO:0000256" key="1">
    <source>
        <dbReference type="ARBA" id="ARBA00006360"/>
    </source>
</evidence>
<evidence type="ECO:0000256" key="10">
    <source>
        <dbReference type="ARBA" id="ARBA00022932"/>
    </source>
</evidence>
<dbReference type="EC" id="2.7.7.7" evidence="2"/>
<dbReference type="Gene3D" id="3.40.50.300">
    <property type="entry name" value="P-loop containing nucleotide triphosphate hydrolases"/>
    <property type="match status" value="1"/>
</dbReference>
<evidence type="ECO:0000256" key="3">
    <source>
        <dbReference type="ARBA" id="ARBA00022679"/>
    </source>
</evidence>
<dbReference type="GO" id="GO:0003887">
    <property type="term" value="F:DNA-directed DNA polymerase activity"/>
    <property type="evidence" value="ECO:0007669"/>
    <property type="project" value="UniProtKB-KW"/>
</dbReference>
<dbReference type="AlphaFoldDB" id="A0A1L2ZRT6"/>
<comment type="catalytic activity">
    <reaction evidence="11">
        <text>DNA(n) + a 2'-deoxyribonucleoside 5'-triphosphate = DNA(n+1) + diphosphate</text>
        <dbReference type="Rhea" id="RHEA:22508"/>
        <dbReference type="Rhea" id="RHEA-COMP:17339"/>
        <dbReference type="Rhea" id="RHEA-COMP:17340"/>
        <dbReference type="ChEBI" id="CHEBI:33019"/>
        <dbReference type="ChEBI" id="CHEBI:61560"/>
        <dbReference type="ChEBI" id="CHEBI:173112"/>
        <dbReference type="EC" id="2.7.7.7"/>
    </reaction>
</comment>
<comment type="similarity">
    <text evidence="1">Belongs to the DnaX/STICHEL family.</text>
</comment>
<accession>A0A1L2ZRT6</accession>
<dbReference type="InterPro" id="IPR012763">
    <property type="entry name" value="DNA_pol_III_sug/sutau_N"/>
</dbReference>
<keyword evidence="4" id="KW-0548">Nucleotidyltransferase</keyword>
<feature type="compositionally biased region" description="Low complexity" evidence="12">
    <location>
        <begin position="917"/>
        <end position="942"/>
    </location>
</feature>
<dbReference type="InterPro" id="IPR045085">
    <property type="entry name" value="HLD_clamp_pol_III_gamma_tau"/>
</dbReference>
<dbReference type="NCBIfam" id="TIGR02397">
    <property type="entry name" value="dnaX_nterm"/>
    <property type="match status" value="1"/>
</dbReference>
<feature type="compositionally biased region" description="Polar residues" evidence="12">
    <location>
        <begin position="532"/>
        <end position="550"/>
    </location>
</feature>
<dbReference type="SUPFAM" id="SSF48019">
    <property type="entry name" value="post-AAA+ oligomerization domain-like"/>
    <property type="match status" value="1"/>
</dbReference>
<keyword evidence="3" id="KW-0808">Transferase</keyword>
<dbReference type="STRING" id="556325.BHE16_06660"/>
<dbReference type="CDD" id="cd18137">
    <property type="entry name" value="HLD_clamp_pol_III_gamma_tau"/>
    <property type="match status" value="1"/>
</dbReference>
<evidence type="ECO:0000256" key="5">
    <source>
        <dbReference type="ARBA" id="ARBA00022705"/>
    </source>
</evidence>
<keyword evidence="15" id="KW-1185">Reference proteome</keyword>
<evidence type="ECO:0000256" key="2">
    <source>
        <dbReference type="ARBA" id="ARBA00012417"/>
    </source>
</evidence>
<evidence type="ECO:0000256" key="4">
    <source>
        <dbReference type="ARBA" id="ARBA00022695"/>
    </source>
</evidence>
<dbReference type="Gene3D" id="1.20.272.10">
    <property type="match status" value="1"/>
</dbReference>
<dbReference type="EMBL" id="CP018135">
    <property type="protein sequence ID" value="APF41788.1"/>
    <property type="molecule type" value="Genomic_DNA"/>
</dbReference>
<keyword evidence="7" id="KW-0547">Nucleotide-binding</keyword>
<dbReference type="Gene3D" id="1.10.8.60">
    <property type="match status" value="1"/>
</dbReference>
<dbReference type="InterPro" id="IPR003593">
    <property type="entry name" value="AAA+_ATPase"/>
</dbReference>
<keyword evidence="9" id="KW-0067">ATP-binding</keyword>
<dbReference type="PANTHER" id="PTHR11669:SF0">
    <property type="entry name" value="PROTEIN STICHEL-LIKE 2"/>
    <property type="match status" value="1"/>
</dbReference>
<name>A0A1L2ZRT6_9MICC</name>
<evidence type="ECO:0000313" key="15">
    <source>
        <dbReference type="Proteomes" id="UP000183530"/>
    </source>
</evidence>
<feature type="compositionally biased region" description="Basic and acidic residues" evidence="12">
    <location>
        <begin position="469"/>
        <end position="484"/>
    </location>
</feature>
<evidence type="ECO:0000256" key="8">
    <source>
        <dbReference type="ARBA" id="ARBA00022833"/>
    </source>
</evidence>
<keyword evidence="5" id="KW-0235">DNA replication</keyword>
<evidence type="ECO:0000259" key="13">
    <source>
        <dbReference type="SMART" id="SM00382"/>
    </source>
</evidence>
<feature type="compositionally biased region" description="Low complexity" evidence="12">
    <location>
        <begin position="578"/>
        <end position="599"/>
    </location>
</feature>
<dbReference type="InterPro" id="IPR008921">
    <property type="entry name" value="DNA_pol3_clamp-load_cplx_C"/>
</dbReference>
<dbReference type="Proteomes" id="UP000183530">
    <property type="component" value="Chromosome"/>
</dbReference>
<dbReference type="InterPro" id="IPR022754">
    <property type="entry name" value="DNA_pol_III_gamma-3"/>
</dbReference>
<dbReference type="FunFam" id="1.20.272.10:FF:000003">
    <property type="entry name" value="DNA polymerase III subunit gamma/tau"/>
    <property type="match status" value="1"/>
</dbReference>
<evidence type="ECO:0000256" key="11">
    <source>
        <dbReference type="ARBA" id="ARBA00049244"/>
    </source>
</evidence>
<keyword evidence="6" id="KW-0479">Metal-binding</keyword>
<evidence type="ECO:0000256" key="7">
    <source>
        <dbReference type="ARBA" id="ARBA00022741"/>
    </source>
</evidence>
<feature type="compositionally biased region" description="Basic and acidic residues" evidence="12">
    <location>
        <begin position="513"/>
        <end position="530"/>
    </location>
</feature>
<dbReference type="KEGG" id="nae:BHE16_06660"/>
<dbReference type="PANTHER" id="PTHR11669">
    <property type="entry name" value="REPLICATION FACTOR C / DNA POLYMERASE III GAMMA-TAU SUBUNIT"/>
    <property type="match status" value="1"/>
</dbReference>
<dbReference type="GO" id="GO:0009360">
    <property type="term" value="C:DNA polymerase III complex"/>
    <property type="evidence" value="ECO:0007669"/>
    <property type="project" value="InterPro"/>
</dbReference>
<feature type="compositionally biased region" description="Low complexity" evidence="12">
    <location>
        <begin position="764"/>
        <end position="788"/>
    </location>
</feature>
<proteinExistence type="inferred from homology"/>
<reference evidence="14 15" key="1">
    <citation type="submission" date="2016-11" db="EMBL/GenBank/DDBJ databases">
        <title>Genome sequencing of Zhihengliuella aestuarii B18 antagonistic to Plasmodiophora brassicae.</title>
        <authorList>
            <person name="Luo Y."/>
        </authorList>
    </citation>
    <scope>NUCLEOTIDE SEQUENCE [LARGE SCALE GENOMIC DNA]</scope>
    <source>
        <strain evidence="14 15">B18</strain>
    </source>
</reference>
<dbReference type="GO" id="GO:0046872">
    <property type="term" value="F:metal ion binding"/>
    <property type="evidence" value="ECO:0007669"/>
    <property type="project" value="UniProtKB-KW"/>
</dbReference>
<dbReference type="NCBIfam" id="NF005846">
    <property type="entry name" value="PRK07764.1-6"/>
    <property type="match status" value="1"/>
</dbReference>
<evidence type="ECO:0000256" key="6">
    <source>
        <dbReference type="ARBA" id="ARBA00022723"/>
    </source>
</evidence>
<feature type="compositionally biased region" description="Low complexity" evidence="12">
    <location>
        <begin position="384"/>
        <end position="462"/>
    </location>
</feature>
<dbReference type="InterPro" id="IPR027417">
    <property type="entry name" value="P-loop_NTPase"/>
</dbReference>
<evidence type="ECO:0000313" key="14">
    <source>
        <dbReference type="EMBL" id="APF41788.1"/>
    </source>
</evidence>
<feature type="compositionally biased region" description="Low complexity" evidence="12">
    <location>
        <begin position="1006"/>
        <end position="1021"/>
    </location>
</feature>
<keyword evidence="10" id="KW-0239">DNA-directed DNA polymerase</keyword>
<protein>
    <recommendedName>
        <fullName evidence="2">DNA-directed DNA polymerase</fullName>
        <ecNumber evidence="2">2.7.7.7</ecNumber>
    </recommendedName>
</protein>
<feature type="compositionally biased region" description="Low complexity" evidence="12">
    <location>
        <begin position="806"/>
        <end position="850"/>
    </location>
</feature>
<organism evidence="14 15">
    <name type="scientific">Neomicrococcus aestuarii</name>
    <dbReference type="NCBI Taxonomy" id="556325"/>
    <lineage>
        <taxon>Bacteria</taxon>
        <taxon>Bacillati</taxon>
        <taxon>Actinomycetota</taxon>
        <taxon>Actinomycetes</taxon>
        <taxon>Micrococcales</taxon>
        <taxon>Micrococcaceae</taxon>
        <taxon>Neomicrococcus</taxon>
    </lineage>
</organism>
<dbReference type="Pfam" id="PF22608">
    <property type="entry name" value="DNAX_ATPase_lid"/>
    <property type="match status" value="1"/>
</dbReference>
<sequence>MAALEKNRVNHAYLFSGPRGCGKTTSARILARCLNCVHGPTAHPCGECDSCLDLQRGGPGSLDVIEIDAASHGGVDDARDLRERATFAPVRDRYKIFIIDEAHMVTSAGFNALLKIVEEPPEHIKFIFATTEPDKVIGTIRSRTHHYPFRLVPPEPLMAYLQELCDAEQVEVAPGVLSLVARAGGGSVRDSLSVLDQLMAGAGEEGLDYELAVNLLGYTHAALLDDVVDALAANDSATVFNSVDRVIQTGHDPRRFVEDLLERFRDLIIVKAMPDEAAHIIRGLPEDQLARMRQQANVLGANELSRNADTTNKALTEMTGATSPRLHLELLCARLLLPASDHTERGMAARLDRIERHLNFAENDDATPRPARQAPESALERQASRAARSASAPVAASSAPVSTAPASTGPAAAAPPASSPRATAAPAPAPISAPVSTTATASVSAPRETAAPAPAPATEAPRSGAAPTPREESVPPRGPVRDTANDAPASPDWGNTWGALDDQPPAPPARPEVTQERPAQERPAQDRPAQDRSLQNRPAQRPTPEQSASERPTPERPAQQRPSQARPSQGRAPEEQPVRQQPAQQQPAQPQQVTAQQPARDSAPTSGAHSGGAGSVEMFRRAWPEIMNRLSEERRAVWMAVEPHSTVAGFDGRTLTIAFSNEGALMNFRRREDNAELLRKCIQDVLGVGVALDAVSGGAAPAGGSGPKDRGRKAPAQRSEEHVVPSAAPASPASPAPVSAPAPTNTPTPTPTPTQDRPEPRQPQPARQVAEAPVREQSSPVQQPQSRSAEPVEAAKPAQSVDRGQAVRPAQPVQQAEPTRPAASAASASAPTANAQATSSASTRPATPSSNDAWQYANDIEPWDPDGDPWAGADDYSWEPTPDESPAESPTPSMSAPSTPSPSTQVLPTTASRSEGEPASSSSEVRRPAQAAAPSPVAAPAPRNGGSARPVAPPPPAGDAENWGWESARDAAPATAPEPEPAPVTEPQEKPMSQRIAEKLVPAKDQQAAASQATPPANPQQSGVESSYVDEVPSDEDPMIEDSMLVGRAAVERVLDGKLIEARNLDGTPIV</sequence>
<dbReference type="CDD" id="cd00009">
    <property type="entry name" value="AAA"/>
    <property type="match status" value="1"/>
</dbReference>